<proteinExistence type="predicted"/>
<dbReference type="EMBL" id="JAACFV010000003">
    <property type="protein sequence ID" value="KAF7513914.1"/>
    <property type="molecule type" value="Genomic_DNA"/>
</dbReference>
<protein>
    <submittedName>
        <fullName evidence="1">Uncharacterized protein</fullName>
    </submittedName>
</protein>
<evidence type="ECO:0000313" key="2">
    <source>
        <dbReference type="Proteomes" id="UP000606974"/>
    </source>
</evidence>
<gene>
    <name evidence="1" type="ORF">GJ744_006528</name>
</gene>
<accession>A0A8H7AT66</accession>
<keyword evidence="2" id="KW-1185">Reference proteome</keyword>
<sequence>MEDSFNDWGPGLGGSPLSVDDSKFVVRSGVAMLKLCSGFEHGSILAACSEDAYIPSNVANALEAQLV</sequence>
<comment type="caution">
    <text evidence="1">The sequence shown here is derived from an EMBL/GenBank/DDBJ whole genome shotgun (WGS) entry which is preliminary data.</text>
</comment>
<dbReference type="AlphaFoldDB" id="A0A8H7AT66"/>
<dbReference type="Proteomes" id="UP000606974">
    <property type="component" value="Unassembled WGS sequence"/>
</dbReference>
<organism evidence="1 2">
    <name type="scientific">Endocarpon pusillum</name>
    <dbReference type="NCBI Taxonomy" id="364733"/>
    <lineage>
        <taxon>Eukaryota</taxon>
        <taxon>Fungi</taxon>
        <taxon>Dikarya</taxon>
        <taxon>Ascomycota</taxon>
        <taxon>Pezizomycotina</taxon>
        <taxon>Eurotiomycetes</taxon>
        <taxon>Chaetothyriomycetidae</taxon>
        <taxon>Verrucariales</taxon>
        <taxon>Verrucariaceae</taxon>
        <taxon>Endocarpon</taxon>
    </lineage>
</organism>
<name>A0A8H7AT66_9EURO</name>
<evidence type="ECO:0000313" key="1">
    <source>
        <dbReference type="EMBL" id="KAF7513914.1"/>
    </source>
</evidence>
<reference evidence="1" key="1">
    <citation type="submission" date="2020-02" db="EMBL/GenBank/DDBJ databases">
        <authorList>
            <person name="Palmer J.M."/>
        </authorList>
    </citation>
    <scope>NUCLEOTIDE SEQUENCE</scope>
    <source>
        <strain evidence="1">EPUS1.4</strain>
        <tissue evidence="1">Thallus</tissue>
    </source>
</reference>